<evidence type="ECO:0000313" key="3">
    <source>
        <dbReference type="Proteomes" id="UP001381693"/>
    </source>
</evidence>
<dbReference type="Proteomes" id="UP001381693">
    <property type="component" value="Unassembled WGS sequence"/>
</dbReference>
<protein>
    <submittedName>
        <fullName evidence="2">Uncharacterized protein</fullName>
    </submittedName>
</protein>
<reference evidence="2 3" key="1">
    <citation type="submission" date="2023-11" db="EMBL/GenBank/DDBJ databases">
        <title>Halocaridina rubra genome assembly.</title>
        <authorList>
            <person name="Smith C."/>
        </authorList>
    </citation>
    <scope>NUCLEOTIDE SEQUENCE [LARGE SCALE GENOMIC DNA]</scope>
    <source>
        <strain evidence="2">EP-1</strain>
        <tissue evidence="2">Whole</tissue>
    </source>
</reference>
<sequence length="231" mass="25932">MLNQSCGINLTIVKWFQEHEIFYNKKLIDDKDMGKKACLPGEKAAELNALIILIGQGIDTPPVDQSVNTSTPSSRKSRLISLPLTTHLNRPGHRHTAYRPVCAYLHRIITEVKAHQLALDHTSQSAEPKPPPQTQTHMPPHSYYHLSHYLPPTQQGKQQQHQQQQQIQHLQQQLVALQGQAPSVSASSTPAHILSLLDLSFSSSFLGNWQTRLRPHSPLASPEHQTSIHHL</sequence>
<proteinExistence type="predicted"/>
<dbReference type="AlphaFoldDB" id="A0AAN8WVS5"/>
<organism evidence="2 3">
    <name type="scientific">Halocaridina rubra</name>
    <name type="common">Hawaiian red shrimp</name>
    <dbReference type="NCBI Taxonomy" id="373956"/>
    <lineage>
        <taxon>Eukaryota</taxon>
        <taxon>Metazoa</taxon>
        <taxon>Ecdysozoa</taxon>
        <taxon>Arthropoda</taxon>
        <taxon>Crustacea</taxon>
        <taxon>Multicrustacea</taxon>
        <taxon>Malacostraca</taxon>
        <taxon>Eumalacostraca</taxon>
        <taxon>Eucarida</taxon>
        <taxon>Decapoda</taxon>
        <taxon>Pleocyemata</taxon>
        <taxon>Caridea</taxon>
        <taxon>Atyoidea</taxon>
        <taxon>Atyidae</taxon>
        <taxon>Halocaridina</taxon>
    </lineage>
</organism>
<accession>A0AAN8WVS5</accession>
<keyword evidence="3" id="KW-1185">Reference proteome</keyword>
<feature type="region of interest" description="Disordered" evidence="1">
    <location>
        <begin position="119"/>
        <end position="167"/>
    </location>
</feature>
<evidence type="ECO:0000256" key="1">
    <source>
        <dbReference type="SAM" id="MobiDB-lite"/>
    </source>
</evidence>
<dbReference type="EMBL" id="JAXCGZ010013820">
    <property type="protein sequence ID" value="KAK7071912.1"/>
    <property type="molecule type" value="Genomic_DNA"/>
</dbReference>
<gene>
    <name evidence="2" type="ORF">SK128_010545</name>
</gene>
<name>A0AAN8WVS5_HALRR</name>
<feature type="compositionally biased region" description="Low complexity" evidence="1">
    <location>
        <begin position="154"/>
        <end position="167"/>
    </location>
</feature>
<evidence type="ECO:0000313" key="2">
    <source>
        <dbReference type="EMBL" id="KAK7071912.1"/>
    </source>
</evidence>
<comment type="caution">
    <text evidence="2">The sequence shown here is derived from an EMBL/GenBank/DDBJ whole genome shotgun (WGS) entry which is preliminary data.</text>
</comment>